<dbReference type="Proteomes" id="UP001211907">
    <property type="component" value="Unassembled WGS sequence"/>
</dbReference>
<evidence type="ECO:0000313" key="2">
    <source>
        <dbReference type="EMBL" id="KAJ3098063.1"/>
    </source>
</evidence>
<feature type="region of interest" description="Disordered" evidence="1">
    <location>
        <begin position="1"/>
        <end position="23"/>
    </location>
</feature>
<gene>
    <name evidence="2" type="ORF">HK100_005194</name>
</gene>
<dbReference type="EMBL" id="JADGJH010002452">
    <property type="protein sequence ID" value="KAJ3098063.1"/>
    <property type="molecule type" value="Genomic_DNA"/>
</dbReference>
<evidence type="ECO:0000256" key="1">
    <source>
        <dbReference type="SAM" id="MobiDB-lite"/>
    </source>
</evidence>
<evidence type="ECO:0000313" key="3">
    <source>
        <dbReference type="Proteomes" id="UP001211907"/>
    </source>
</evidence>
<name>A0AAD5XDE7_9FUNG</name>
<evidence type="ECO:0008006" key="4">
    <source>
        <dbReference type="Google" id="ProtNLM"/>
    </source>
</evidence>
<dbReference type="SUPFAM" id="SSF53335">
    <property type="entry name" value="S-adenosyl-L-methionine-dependent methyltransferases"/>
    <property type="match status" value="1"/>
</dbReference>
<reference evidence="2" key="1">
    <citation type="submission" date="2020-05" db="EMBL/GenBank/DDBJ databases">
        <title>Phylogenomic resolution of chytrid fungi.</title>
        <authorList>
            <person name="Stajich J.E."/>
            <person name="Amses K."/>
            <person name="Simmons R."/>
            <person name="Seto K."/>
            <person name="Myers J."/>
            <person name="Bonds A."/>
            <person name="Quandt C.A."/>
            <person name="Barry K."/>
            <person name="Liu P."/>
            <person name="Grigoriev I."/>
            <person name="Longcore J.E."/>
            <person name="James T.Y."/>
        </authorList>
    </citation>
    <scope>NUCLEOTIDE SEQUENCE</scope>
    <source>
        <strain evidence="2">JEL0513</strain>
    </source>
</reference>
<keyword evidence="3" id="KW-1185">Reference proteome</keyword>
<feature type="non-terminal residue" evidence="2">
    <location>
        <position position="180"/>
    </location>
</feature>
<protein>
    <recommendedName>
        <fullName evidence="4">Methyltransferase domain-containing protein</fullName>
    </recommendedName>
</protein>
<dbReference type="AlphaFoldDB" id="A0AAD5XDE7"/>
<sequence>MATVSARANSHVSTNPIDDSDSDSDSYWDLDIGYAPQAGILNATAAKTWHPNNSTNRRSMDLREYHTVDSSDYTLPSDEIEQSRIELQHYMLRHVFKNDIVCVSARKMLETTPDAKVLDVGCAKGYWLDSVQKVYPYAEYHGVDIAEAILSRPQAPRKAKIVFGNVLDRLPCKMLAVLSA</sequence>
<dbReference type="Gene3D" id="3.40.50.150">
    <property type="entry name" value="Vaccinia Virus protein VP39"/>
    <property type="match status" value="1"/>
</dbReference>
<comment type="caution">
    <text evidence="2">The sequence shown here is derived from an EMBL/GenBank/DDBJ whole genome shotgun (WGS) entry which is preliminary data.</text>
</comment>
<feature type="compositionally biased region" description="Polar residues" evidence="1">
    <location>
        <begin position="1"/>
        <end position="17"/>
    </location>
</feature>
<dbReference type="InterPro" id="IPR029063">
    <property type="entry name" value="SAM-dependent_MTases_sf"/>
</dbReference>
<accession>A0AAD5XDE7</accession>
<organism evidence="2 3">
    <name type="scientific">Physocladia obscura</name>
    <dbReference type="NCBI Taxonomy" id="109957"/>
    <lineage>
        <taxon>Eukaryota</taxon>
        <taxon>Fungi</taxon>
        <taxon>Fungi incertae sedis</taxon>
        <taxon>Chytridiomycota</taxon>
        <taxon>Chytridiomycota incertae sedis</taxon>
        <taxon>Chytridiomycetes</taxon>
        <taxon>Chytridiales</taxon>
        <taxon>Chytriomycetaceae</taxon>
        <taxon>Physocladia</taxon>
    </lineage>
</organism>
<proteinExistence type="predicted"/>